<evidence type="ECO:0000256" key="1">
    <source>
        <dbReference type="SAM" id="MobiDB-lite"/>
    </source>
</evidence>
<sequence length="358" mass="38517">MRAAVTTGALVAALSVLGAASSTAQSTAARLSPDVFDVIPPETRVAGPPGGMRVVEARCRPGRVDWARRRIVDIAVQEWAVFGFQTIDATAVQTRVLPEGVVGDAANPELPRPRQARPLMRVGRWESDRRVAATIGGYWSATPDGPRVISRQNDQWRDGEGEINWVQPWSAAFVSWVMCEAGLDRPEVFQRDISHRVYIDQAIRARDGQAPEAAYVAHDLGEAEIVPGDMLCNARGSVRYRTLADRRGELGEYAPTHCDIVVSVGADRLAVVGGNVVNGVSLTLLPLVRDQGGHPRPVAEQDLAGARTIFAHLSLRAPAIEGVAIEASPTVRALNAQVPEPTSLEPREGGEDEDGDAR</sequence>
<keyword evidence="2" id="KW-0732">Signal</keyword>
<name>A0ABV6QYG0_9CAUL</name>
<protein>
    <submittedName>
        <fullName evidence="4">DUF2272 domain-containing protein</fullName>
    </submittedName>
</protein>
<dbReference type="InterPro" id="IPR019262">
    <property type="entry name" value="DUF2272"/>
</dbReference>
<comment type="caution">
    <text evidence="4">The sequence shown here is derived from an EMBL/GenBank/DDBJ whole genome shotgun (WGS) entry which is preliminary data.</text>
</comment>
<dbReference type="RefSeq" id="WP_376833300.1">
    <property type="nucleotide sequence ID" value="NZ_JBHLSW010000001.1"/>
</dbReference>
<feature type="region of interest" description="Disordered" evidence="1">
    <location>
        <begin position="334"/>
        <end position="358"/>
    </location>
</feature>
<accession>A0ABV6QYG0</accession>
<dbReference type="EMBL" id="JBHLSW010000001">
    <property type="protein sequence ID" value="MFC0632401.1"/>
    <property type="molecule type" value="Genomic_DNA"/>
</dbReference>
<dbReference type="Proteomes" id="UP001589906">
    <property type="component" value="Unassembled WGS sequence"/>
</dbReference>
<evidence type="ECO:0000259" key="3">
    <source>
        <dbReference type="Pfam" id="PF10030"/>
    </source>
</evidence>
<feature type="domain" description="DUF2272" evidence="3">
    <location>
        <begin position="150"/>
        <end position="289"/>
    </location>
</feature>
<gene>
    <name evidence="4" type="ORF">ACFFGE_00705</name>
</gene>
<reference evidence="4 5" key="1">
    <citation type="submission" date="2024-09" db="EMBL/GenBank/DDBJ databases">
        <authorList>
            <person name="Sun Q."/>
            <person name="Mori K."/>
        </authorList>
    </citation>
    <scope>NUCLEOTIDE SEQUENCE [LARGE SCALE GENOMIC DNA]</scope>
    <source>
        <strain evidence="4 5">NCAIM B.02621</strain>
    </source>
</reference>
<feature type="signal peptide" evidence="2">
    <location>
        <begin position="1"/>
        <end position="24"/>
    </location>
</feature>
<evidence type="ECO:0000313" key="4">
    <source>
        <dbReference type="EMBL" id="MFC0632401.1"/>
    </source>
</evidence>
<dbReference type="Pfam" id="PF10030">
    <property type="entry name" value="DUF2272"/>
    <property type="match status" value="1"/>
</dbReference>
<evidence type="ECO:0000256" key="2">
    <source>
        <dbReference type="SAM" id="SignalP"/>
    </source>
</evidence>
<feature type="chain" id="PRO_5045926450" evidence="2">
    <location>
        <begin position="25"/>
        <end position="358"/>
    </location>
</feature>
<organism evidence="4 5">
    <name type="scientific">Brevundimonas balnearis</name>
    <dbReference type="NCBI Taxonomy" id="1572858"/>
    <lineage>
        <taxon>Bacteria</taxon>
        <taxon>Pseudomonadati</taxon>
        <taxon>Pseudomonadota</taxon>
        <taxon>Alphaproteobacteria</taxon>
        <taxon>Caulobacterales</taxon>
        <taxon>Caulobacteraceae</taxon>
        <taxon>Brevundimonas</taxon>
    </lineage>
</organism>
<proteinExistence type="predicted"/>
<evidence type="ECO:0000313" key="5">
    <source>
        <dbReference type="Proteomes" id="UP001589906"/>
    </source>
</evidence>
<keyword evidence="5" id="KW-1185">Reference proteome</keyword>